<evidence type="ECO:0000313" key="4">
    <source>
        <dbReference type="Proteomes" id="UP000320244"/>
    </source>
</evidence>
<keyword evidence="1" id="KW-0812">Transmembrane</keyword>
<feature type="transmembrane region" description="Helical" evidence="1">
    <location>
        <begin position="12"/>
        <end position="29"/>
    </location>
</feature>
<dbReference type="PANTHER" id="PTHR34351:SF1">
    <property type="entry name" value="SLR1927 PROTEIN"/>
    <property type="match status" value="1"/>
</dbReference>
<keyword evidence="4" id="KW-1185">Reference proteome</keyword>
<evidence type="ECO:0000313" key="3">
    <source>
        <dbReference type="EMBL" id="TWP35194.1"/>
    </source>
</evidence>
<accession>A0A563DZY0</accession>
<comment type="caution">
    <text evidence="3">The sequence shown here is derived from an EMBL/GenBank/DDBJ whole genome shotgun (WGS) entry which is preliminary data.</text>
</comment>
<feature type="domain" description="DUF58" evidence="2">
    <location>
        <begin position="202"/>
        <end position="286"/>
    </location>
</feature>
<evidence type="ECO:0000259" key="2">
    <source>
        <dbReference type="Pfam" id="PF01882"/>
    </source>
</evidence>
<dbReference type="RefSeq" id="WP_146317786.1">
    <property type="nucleotide sequence ID" value="NZ_VCQV01000021.1"/>
</dbReference>
<protein>
    <submittedName>
        <fullName evidence="3">DUF58 domain-containing protein</fullName>
    </submittedName>
</protein>
<dbReference type="InterPro" id="IPR002881">
    <property type="entry name" value="DUF58"/>
</dbReference>
<proteinExistence type="predicted"/>
<dbReference type="AlphaFoldDB" id="A0A563DZY0"/>
<dbReference type="PANTHER" id="PTHR34351">
    <property type="entry name" value="SLR1927 PROTEIN-RELATED"/>
    <property type="match status" value="1"/>
</dbReference>
<keyword evidence="1" id="KW-0472">Membrane</keyword>
<dbReference type="EMBL" id="VCQV01000021">
    <property type="protein sequence ID" value="TWP35194.1"/>
    <property type="molecule type" value="Genomic_DNA"/>
</dbReference>
<reference evidence="3 4" key="2">
    <citation type="submission" date="2019-08" db="EMBL/GenBank/DDBJ databases">
        <title>Jejuicoccus antrihumi gen. nov., sp. nov., a new member of the family Dermacoccaceae isolated from a cave.</title>
        <authorList>
            <person name="Schumann P."/>
            <person name="Kim I.S."/>
        </authorList>
    </citation>
    <scope>NUCLEOTIDE SEQUENCE [LARGE SCALE GENOMIC DNA]</scope>
    <source>
        <strain evidence="3 4">C5-26</strain>
    </source>
</reference>
<name>A0A563DZY0_9MICO</name>
<organism evidence="3 4">
    <name type="scientific">Leekyejoonella antrihumi</name>
    <dbReference type="NCBI Taxonomy" id="1660198"/>
    <lineage>
        <taxon>Bacteria</taxon>
        <taxon>Bacillati</taxon>
        <taxon>Actinomycetota</taxon>
        <taxon>Actinomycetes</taxon>
        <taxon>Micrococcales</taxon>
        <taxon>Dermacoccaceae</taxon>
        <taxon>Leekyejoonella</taxon>
    </lineage>
</organism>
<dbReference type="OrthoDB" id="9812729at2"/>
<reference evidence="3 4" key="1">
    <citation type="submission" date="2019-05" db="EMBL/GenBank/DDBJ databases">
        <authorList>
            <person name="Lee S.D."/>
        </authorList>
    </citation>
    <scope>NUCLEOTIDE SEQUENCE [LARGE SCALE GENOMIC DNA]</scope>
    <source>
        <strain evidence="3 4">C5-26</strain>
    </source>
</reference>
<dbReference type="Proteomes" id="UP000320244">
    <property type="component" value="Unassembled WGS sequence"/>
</dbReference>
<dbReference type="Pfam" id="PF01882">
    <property type="entry name" value="DUF58"/>
    <property type="match status" value="1"/>
</dbReference>
<gene>
    <name evidence="3" type="ORF">FGL98_14805</name>
</gene>
<evidence type="ECO:0000256" key="1">
    <source>
        <dbReference type="SAM" id="Phobius"/>
    </source>
</evidence>
<keyword evidence="1" id="KW-1133">Transmembrane helix</keyword>
<sequence>MIRHRNSSLTQRGLVFISGGGTLAIGGIVLGYVDIARVGMLLVVLPLLTLLLSRRRSPDVEVTRVVEPATLLPDQRAQVSVTFRNPGRRATRLCLAEERIDYVLGDRPRFILPALYPGAARRLTYVVRSHVRGRHHLGPIRLRETDPFGLTTAAREIRQVDEVLVLPRVVPLGATKPPGSGVGSEGEVPQMIALHGAEDVSIRAYHDGDDLRKVHWPATAHRGELMVRQEEQPARRSAVLLLDSRASGHQGSGTRSSFEWAVSAAASIAVRLDELQYSTHLATVETLSAELIDAAAPAGDIVRWLAVAGPDEDLQHEVLVNHTAEVVRLGAIVVAVLTDLDDGRAAQLAGLRQAGAAGIALILDTHSFTHPNAETSLAADGLRGQLAGAGWRVVIVRGDTGILAAWATVSSRSLLRMGAL</sequence>